<keyword evidence="8" id="KW-1185">Reference proteome</keyword>
<reference evidence="7 8" key="1">
    <citation type="submission" date="2018-06" db="EMBL/GenBank/DDBJ databases">
        <authorList>
            <consortium name="Pathogen Informatics"/>
            <person name="Doyle S."/>
        </authorList>
    </citation>
    <scope>NUCLEOTIDE SEQUENCE [LARGE SCALE GENOMIC DNA]</scope>
    <source>
        <strain evidence="7 8">NCTC12224</strain>
    </source>
</reference>
<comment type="subcellular location">
    <subcellularLocation>
        <location evidence="1">Cell membrane</location>
        <topology evidence="1">Multi-pass membrane protein</topology>
    </subcellularLocation>
</comment>
<evidence type="ECO:0000313" key="7">
    <source>
        <dbReference type="EMBL" id="SUN62223.1"/>
    </source>
</evidence>
<feature type="transmembrane region" description="Helical" evidence="6">
    <location>
        <begin position="30"/>
        <end position="47"/>
    </location>
</feature>
<sequence length="126" mass="13960">MKLYVQLMYILIFSMLGECLSTAFSLPVPGSIIGLVLLFLALQFKIIRLRHIYDVGQFLLSNMTILFLPAAVGVMDKFDVIAPNLVGIVVITLGAIVLNIATIGLVVQVIKRRYEGDYVDGRTSRE</sequence>
<dbReference type="AlphaFoldDB" id="A0A380KB23"/>
<dbReference type="InterPro" id="IPR005538">
    <property type="entry name" value="LrgA/CidA"/>
</dbReference>
<dbReference type="Proteomes" id="UP000254924">
    <property type="component" value="Unassembled WGS sequence"/>
</dbReference>
<keyword evidence="2" id="KW-1003">Cell membrane</keyword>
<protein>
    <submittedName>
        <fullName evidence="7">Effector of murein hydrolase LrgA</fullName>
    </submittedName>
</protein>
<keyword evidence="4 6" id="KW-1133">Transmembrane helix</keyword>
<dbReference type="PANTHER" id="PTHR33931">
    <property type="entry name" value="HOLIN-LIKE PROTEIN CIDA-RELATED"/>
    <property type="match status" value="1"/>
</dbReference>
<keyword evidence="5 6" id="KW-0472">Membrane</keyword>
<keyword evidence="3 6" id="KW-0812">Transmembrane</keyword>
<evidence type="ECO:0000256" key="2">
    <source>
        <dbReference type="ARBA" id="ARBA00022475"/>
    </source>
</evidence>
<proteinExistence type="predicted"/>
<evidence type="ECO:0000256" key="5">
    <source>
        <dbReference type="ARBA" id="ARBA00023136"/>
    </source>
</evidence>
<dbReference type="GO" id="GO:0016787">
    <property type="term" value="F:hydrolase activity"/>
    <property type="evidence" value="ECO:0007669"/>
    <property type="project" value="UniProtKB-KW"/>
</dbReference>
<evidence type="ECO:0000256" key="4">
    <source>
        <dbReference type="ARBA" id="ARBA00022989"/>
    </source>
</evidence>
<keyword evidence="7" id="KW-0378">Hydrolase</keyword>
<evidence type="ECO:0000256" key="1">
    <source>
        <dbReference type="ARBA" id="ARBA00004651"/>
    </source>
</evidence>
<dbReference type="PANTHER" id="PTHR33931:SF2">
    <property type="entry name" value="HOLIN-LIKE PROTEIN CIDA"/>
    <property type="match status" value="1"/>
</dbReference>
<dbReference type="EMBL" id="UHFN01000007">
    <property type="protein sequence ID" value="SUN62223.1"/>
    <property type="molecule type" value="Genomic_DNA"/>
</dbReference>
<evidence type="ECO:0000313" key="8">
    <source>
        <dbReference type="Proteomes" id="UP000254924"/>
    </source>
</evidence>
<feature type="transmembrane region" description="Helical" evidence="6">
    <location>
        <begin position="81"/>
        <end position="107"/>
    </location>
</feature>
<gene>
    <name evidence="7" type="primary">lrgA</name>
    <name evidence="7" type="ORF">NCTC12224_01756</name>
</gene>
<organism evidence="7 8">
    <name type="scientific">Streptococcus hyointestinalis</name>
    <dbReference type="NCBI Taxonomy" id="1337"/>
    <lineage>
        <taxon>Bacteria</taxon>
        <taxon>Bacillati</taxon>
        <taxon>Bacillota</taxon>
        <taxon>Bacilli</taxon>
        <taxon>Lactobacillales</taxon>
        <taxon>Streptococcaceae</taxon>
        <taxon>Streptococcus</taxon>
    </lineage>
</organism>
<evidence type="ECO:0000256" key="3">
    <source>
        <dbReference type="ARBA" id="ARBA00022692"/>
    </source>
</evidence>
<name>A0A380KB23_9STRE</name>
<dbReference type="Pfam" id="PF03788">
    <property type="entry name" value="LrgA"/>
    <property type="match status" value="1"/>
</dbReference>
<dbReference type="GO" id="GO:0005886">
    <property type="term" value="C:plasma membrane"/>
    <property type="evidence" value="ECO:0007669"/>
    <property type="project" value="UniProtKB-SubCell"/>
</dbReference>
<dbReference type="RefSeq" id="WP_115269877.1">
    <property type="nucleotide sequence ID" value="NZ_CP185251.1"/>
</dbReference>
<dbReference type="OrthoDB" id="3176438at2"/>
<feature type="transmembrane region" description="Helical" evidence="6">
    <location>
        <begin position="59"/>
        <end position="75"/>
    </location>
</feature>
<evidence type="ECO:0000256" key="6">
    <source>
        <dbReference type="SAM" id="Phobius"/>
    </source>
</evidence>
<accession>A0A380KB23</accession>
<dbReference type="GeneID" id="78357035"/>